<dbReference type="Pfam" id="PF01370">
    <property type="entry name" value="Epimerase"/>
    <property type="match status" value="1"/>
</dbReference>
<evidence type="ECO:0000313" key="3">
    <source>
        <dbReference type="Proteomes" id="UP001165587"/>
    </source>
</evidence>
<comment type="caution">
    <text evidence="2">The sequence shown here is derived from an EMBL/GenBank/DDBJ whole genome shotgun (WGS) entry which is preliminary data.</text>
</comment>
<dbReference type="RefSeq" id="WP_259528956.1">
    <property type="nucleotide sequence ID" value="NZ_JANLCK010000005.1"/>
</dbReference>
<name>A0AA42BUT0_9MICO</name>
<dbReference type="SUPFAM" id="SSF51735">
    <property type="entry name" value="NAD(P)-binding Rossmann-fold domains"/>
    <property type="match status" value="1"/>
</dbReference>
<dbReference type="CDD" id="cd08946">
    <property type="entry name" value="SDR_e"/>
    <property type="match status" value="1"/>
</dbReference>
<evidence type="ECO:0000313" key="2">
    <source>
        <dbReference type="EMBL" id="MCS5726501.1"/>
    </source>
</evidence>
<dbReference type="InterPro" id="IPR001509">
    <property type="entry name" value="Epimerase_deHydtase"/>
</dbReference>
<gene>
    <name evidence="2" type="ORF">N1028_11410</name>
</gene>
<evidence type="ECO:0000259" key="1">
    <source>
        <dbReference type="Pfam" id="PF01370"/>
    </source>
</evidence>
<dbReference type="Gene3D" id="3.40.50.720">
    <property type="entry name" value="NAD(P)-binding Rossmann-like Domain"/>
    <property type="match status" value="1"/>
</dbReference>
<dbReference type="EMBL" id="JANLCK010000005">
    <property type="protein sequence ID" value="MCS5726501.1"/>
    <property type="molecule type" value="Genomic_DNA"/>
</dbReference>
<dbReference type="Proteomes" id="UP001165587">
    <property type="component" value="Unassembled WGS sequence"/>
</dbReference>
<dbReference type="PANTHER" id="PTHR43245">
    <property type="entry name" value="BIFUNCTIONAL POLYMYXIN RESISTANCE PROTEIN ARNA"/>
    <property type="match status" value="1"/>
</dbReference>
<sequence>MNQRHVLVTGAGMVGTYTARELLESGWRVTLVDRRMPEAYVRDVLGDAPVDDGRVRLVELDLTDSGARSAALHGLHVDAVVHTAALIAARAQQDVQETIDVNVSVPLWLAGWAKDAGAGRFVPISSWSVFSEEQPAPITDDSPLMTHFTSYYIASKLAMEHLVSAYAASSGLEVVAIRPTVVYGYGPNLGGSVGSAALEAQVLRALRGEDLELPANIISQTELVYVGDVARAVASAVTAPLDGLFTWYTIGSQQTTTTEELAETLRALFPDVAVEVGTGAEFSVNPPRQDAATDLRRTLRDLGIPEPLRRDEGFAAFAHDLRRARALSDPMGSPRTTGARR</sequence>
<proteinExistence type="predicted"/>
<dbReference type="AlphaFoldDB" id="A0AA42BUT0"/>
<dbReference type="InterPro" id="IPR050177">
    <property type="entry name" value="Lipid_A_modif_metabolic_enz"/>
</dbReference>
<protein>
    <submittedName>
        <fullName evidence="2">NAD-dependent epimerase/dehydratase family protein</fullName>
    </submittedName>
</protein>
<accession>A0AA42BUT0</accession>
<organism evidence="2 3">
    <name type="scientific">Herbiconiux oxytropis</name>
    <dbReference type="NCBI Taxonomy" id="2970915"/>
    <lineage>
        <taxon>Bacteria</taxon>
        <taxon>Bacillati</taxon>
        <taxon>Actinomycetota</taxon>
        <taxon>Actinomycetes</taxon>
        <taxon>Micrococcales</taxon>
        <taxon>Microbacteriaceae</taxon>
        <taxon>Herbiconiux</taxon>
    </lineage>
</organism>
<reference evidence="2" key="1">
    <citation type="submission" date="2022-08" db="EMBL/GenBank/DDBJ databases">
        <authorList>
            <person name="Deng Y."/>
            <person name="Han X.-F."/>
            <person name="Zhang Y.-Q."/>
        </authorList>
    </citation>
    <scope>NUCLEOTIDE SEQUENCE</scope>
    <source>
        <strain evidence="2">CPCC 203407</strain>
    </source>
</reference>
<feature type="domain" description="NAD-dependent epimerase/dehydratase" evidence="1">
    <location>
        <begin position="6"/>
        <end position="240"/>
    </location>
</feature>
<keyword evidence="3" id="KW-1185">Reference proteome</keyword>
<dbReference type="InterPro" id="IPR036291">
    <property type="entry name" value="NAD(P)-bd_dom_sf"/>
</dbReference>